<dbReference type="EMBL" id="VSRR010020700">
    <property type="protein sequence ID" value="MPC63355.1"/>
    <property type="molecule type" value="Genomic_DNA"/>
</dbReference>
<keyword evidence="2" id="KW-1185">Reference proteome</keyword>
<evidence type="ECO:0000313" key="2">
    <source>
        <dbReference type="Proteomes" id="UP000324222"/>
    </source>
</evidence>
<reference evidence="1 2" key="1">
    <citation type="submission" date="2019-05" db="EMBL/GenBank/DDBJ databases">
        <title>Another draft genome of Portunus trituberculatus and its Hox gene families provides insights of decapod evolution.</title>
        <authorList>
            <person name="Jeong J.-H."/>
            <person name="Song I."/>
            <person name="Kim S."/>
            <person name="Choi T."/>
            <person name="Kim D."/>
            <person name="Ryu S."/>
            <person name="Kim W."/>
        </authorList>
    </citation>
    <scope>NUCLEOTIDE SEQUENCE [LARGE SCALE GENOMIC DNA]</scope>
    <source>
        <tissue evidence="1">Muscle</tissue>
    </source>
</reference>
<dbReference type="Proteomes" id="UP000324222">
    <property type="component" value="Unassembled WGS sequence"/>
</dbReference>
<gene>
    <name evidence="1" type="ORF">E2C01_057453</name>
</gene>
<organism evidence="1 2">
    <name type="scientific">Portunus trituberculatus</name>
    <name type="common">Swimming crab</name>
    <name type="synonym">Neptunus trituberculatus</name>
    <dbReference type="NCBI Taxonomy" id="210409"/>
    <lineage>
        <taxon>Eukaryota</taxon>
        <taxon>Metazoa</taxon>
        <taxon>Ecdysozoa</taxon>
        <taxon>Arthropoda</taxon>
        <taxon>Crustacea</taxon>
        <taxon>Multicrustacea</taxon>
        <taxon>Malacostraca</taxon>
        <taxon>Eumalacostraca</taxon>
        <taxon>Eucarida</taxon>
        <taxon>Decapoda</taxon>
        <taxon>Pleocyemata</taxon>
        <taxon>Brachyura</taxon>
        <taxon>Eubrachyura</taxon>
        <taxon>Portunoidea</taxon>
        <taxon>Portunidae</taxon>
        <taxon>Portuninae</taxon>
        <taxon>Portunus</taxon>
    </lineage>
</organism>
<evidence type="ECO:0000313" key="1">
    <source>
        <dbReference type="EMBL" id="MPC63355.1"/>
    </source>
</evidence>
<comment type="caution">
    <text evidence="1">The sequence shown here is derived from an EMBL/GenBank/DDBJ whole genome shotgun (WGS) entry which is preliminary data.</text>
</comment>
<name>A0A5B7H139_PORTR</name>
<proteinExistence type="predicted"/>
<protein>
    <submittedName>
        <fullName evidence="1">Uncharacterized protein</fullName>
    </submittedName>
</protein>
<accession>A0A5B7H139</accession>
<sequence length="60" mass="6948">MASCRCRSPKSCLSLPLKQIAHLLYSKGDQMLDVSFFAARTYEWQRRRVRPATQKDSLTT</sequence>
<dbReference type="AlphaFoldDB" id="A0A5B7H139"/>